<keyword evidence="3" id="KW-1185">Reference proteome</keyword>
<dbReference type="EMBL" id="JAFBDZ010000002">
    <property type="protein sequence ID" value="MBM7585798.1"/>
    <property type="molecule type" value="Genomic_DNA"/>
</dbReference>
<sequence length="55" mass="6819">MFNNNKNDLFNKFAKKIIDQEHKNDQFYDKTRQNISSHKKQMMKRREAFSLIRNK</sequence>
<proteinExistence type="predicted"/>
<evidence type="ECO:0000313" key="3">
    <source>
        <dbReference type="Proteomes" id="UP001646157"/>
    </source>
</evidence>
<reference evidence="2 3" key="1">
    <citation type="submission" date="2021-01" db="EMBL/GenBank/DDBJ databases">
        <title>Genomic Encyclopedia of Type Strains, Phase IV (KMG-IV): sequencing the most valuable type-strain genomes for metagenomic binning, comparative biology and taxonomic classification.</title>
        <authorList>
            <person name="Goeker M."/>
        </authorList>
    </citation>
    <scope>NUCLEOTIDE SEQUENCE [LARGE SCALE GENOMIC DNA]</scope>
    <source>
        <strain evidence="2 3">DSM 24834</strain>
    </source>
</reference>
<organism evidence="2 3">
    <name type="scientific">Rossellomorea pakistanensis</name>
    <dbReference type="NCBI Taxonomy" id="992288"/>
    <lineage>
        <taxon>Bacteria</taxon>
        <taxon>Bacillati</taxon>
        <taxon>Bacillota</taxon>
        <taxon>Bacilli</taxon>
        <taxon>Bacillales</taxon>
        <taxon>Bacillaceae</taxon>
        <taxon>Rossellomorea</taxon>
    </lineage>
</organism>
<evidence type="ECO:0000313" key="2">
    <source>
        <dbReference type="EMBL" id="MBM7585798.1"/>
    </source>
</evidence>
<protein>
    <recommendedName>
        <fullName evidence="4">Ribosomal protein S21</fullName>
    </recommendedName>
</protein>
<gene>
    <name evidence="2" type="ORF">JOC86_002340</name>
</gene>
<name>A0ABS2ND58_9BACI</name>
<evidence type="ECO:0008006" key="4">
    <source>
        <dbReference type="Google" id="ProtNLM"/>
    </source>
</evidence>
<dbReference type="Proteomes" id="UP001646157">
    <property type="component" value="Unassembled WGS sequence"/>
</dbReference>
<accession>A0ABS2ND58</accession>
<feature type="region of interest" description="Disordered" evidence="1">
    <location>
        <begin position="28"/>
        <end position="55"/>
    </location>
</feature>
<evidence type="ECO:0000256" key="1">
    <source>
        <dbReference type="SAM" id="MobiDB-lite"/>
    </source>
</evidence>
<comment type="caution">
    <text evidence="2">The sequence shown here is derived from an EMBL/GenBank/DDBJ whole genome shotgun (WGS) entry which is preliminary data.</text>
</comment>
<dbReference type="RefSeq" id="WP_205172472.1">
    <property type="nucleotide sequence ID" value="NZ_JAFBDZ010000002.1"/>
</dbReference>